<evidence type="ECO:0000313" key="2">
    <source>
        <dbReference type="EnsemblMetazoa" id="HelroP175775"/>
    </source>
</evidence>
<dbReference type="AlphaFoldDB" id="T1F9N0"/>
<protein>
    <submittedName>
        <fullName evidence="1 2">Uncharacterized protein</fullName>
    </submittedName>
</protein>
<dbReference type="EnsemblMetazoa" id="HelroT175775">
    <property type="protein sequence ID" value="HelroP175775"/>
    <property type="gene ID" value="HelroG175775"/>
</dbReference>
<reference evidence="2" key="3">
    <citation type="submission" date="2015-06" db="UniProtKB">
        <authorList>
            <consortium name="EnsemblMetazoa"/>
        </authorList>
    </citation>
    <scope>IDENTIFICATION</scope>
</reference>
<dbReference type="EMBL" id="KB096945">
    <property type="protein sequence ID" value="ESO00365.1"/>
    <property type="molecule type" value="Genomic_DNA"/>
</dbReference>
<dbReference type="EMBL" id="AMQM01005424">
    <property type="status" value="NOT_ANNOTATED_CDS"/>
    <property type="molecule type" value="Genomic_DNA"/>
</dbReference>
<dbReference type="CTD" id="20205529"/>
<evidence type="ECO:0000313" key="1">
    <source>
        <dbReference type="EMBL" id="ESO00365.1"/>
    </source>
</evidence>
<evidence type="ECO:0000313" key="3">
    <source>
        <dbReference type="Proteomes" id="UP000015101"/>
    </source>
</evidence>
<dbReference type="KEGG" id="hro:HELRODRAFT_175775"/>
<dbReference type="PANTHER" id="PTHR46409">
    <property type="entry name" value="HTH PSQ-TYPE DOMAIN-CONTAINING PROTEIN"/>
    <property type="match status" value="1"/>
</dbReference>
<dbReference type="HOGENOM" id="CLU_075656_0_0_1"/>
<keyword evidence="3" id="KW-1185">Reference proteome</keyword>
<accession>T1F9N0</accession>
<dbReference type="Proteomes" id="UP000015101">
    <property type="component" value="Unassembled WGS sequence"/>
</dbReference>
<dbReference type="GeneID" id="20205529"/>
<gene>
    <name evidence="2" type="primary">20205529</name>
    <name evidence="1" type="ORF">HELRODRAFT_175775</name>
</gene>
<dbReference type="OrthoDB" id="6771835at2759"/>
<dbReference type="eggNOG" id="ENOG502RZHU">
    <property type="taxonomic scope" value="Eukaryota"/>
</dbReference>
<reference evidence="3" key="1">
    <citation type="submission" date="2012-12" db="EMBL/GenBank/DDBJ databases">
        <authorList>
            <person name="Hellsten U."/>
            <person name="Grimwood J."/>
            <person name="Chapman J.A."/>
            <person name="Shapiro H."/>
            <person name="Aerts A."/>
            <person name="Otillar R.P."/>
            <person name="Terry A.Y."/>
            <person name="Boore J.L."/>
            <person name="Simakov O."/>
            <person name="Marletaz F."/>
            <person name="Cho S.-J."/>
            <person name="Edsinger-Gonzales E."/>
            <person name="Havlak P."/>
            <person name="Kuo D.-H."/>
            <person name="Larsson T."/>
            <person name="Lv J."/>
            <person name="Arendt D."/>
            <person name="Savage R."/>
            <person name="Osoegawa K."/>
            <person name="de Jong P."/>
            <person name="Lindberg D.R."/>
            <person name="Seaver E.C."/>
            <person name="Weisblat D.A."/>
            <person name="Putnam N.H."/>
            <person name="Grigoriev I.V."/>
            <person name="Rokhsar D.S."/>
        </authorList>
    </citation>
    <scope>NUCLEOTIDE SEQUENCE</scope>
</reference>
<sequence length="221" mass="25895">MYVSTTSSSKELTLPTDYILIVYAPLRFFFTKIQPQCYMDAKHLWRLIQFTRFLPKIELQIINKCIQRNAFFGHPENILTAICWMTEIRELAAGQIKCARKATAPGEGKIRKFQCPSLNFEAAEYYCLLNWQDVPRTSPPMLRDISDEKIEAAIKVPWKWTLKKYPCHNQSVERHVKLVTEASSPVCGALRRDRYIRAKLESRKEIPHFSLKKDWKRGEIN</sequence>
<organism evidence="2 3">
    <name type="scientific">Helobdella robusta</name>
    <name type="common">Californian leech</name>
    <dbReference type="NCBI Taxonomy" id="6412"/>
    <lineage>
        <taxon>Eukaryota</taxon>
        <taxon>Metazoa</taxon>
        <taxon>Spiralia</taxon>
        <taxon>Lophotrochozoa</taxon>
        <taxon>Annelida</taxon>
        <taxon>Clitellata</taxon>
        <taxon>Hirudinea</taxon>
        <taxon>Rhynchobdellida</taxon>
        <taxon>Glossiphoniidae</taxon>
        <taxon>Helobdella</taxon>
    </lineage>
</organism>
<dbReference type="InParanoid" id="T1F9N0"/>
<dbReference type="RefSeq" id="XP_009021415.1">
    <property type="nucleotide sequence ID" value="XM_009023167.1"/>
</dbReference>
<dbReference type="PANTHER" id="PTHR46409:SF1">
    <property type="entry name" value="HTH PSQ-TYPE DOMAIN-CONTAINING PROTEIN"/>
    <property type="match status" value="1"/>
</dbReference>
<name>T1F9N0_HELRO</name>
<reference evidence="1 3" key="2">
    <citation type="journal article" date="2013" name="Nature">
        <title>Insights into bilaterian evolution from three spiralian genomes.</title>
        <authorList>
            <person name="Simakov O."/>
            <person name="Marletaz F."/>
            <person name="Cho S.J."/>
            <person name="Edsinger-Gonzales E."/>
            <person name="Havlak P."/>
            <person name="Hellsten U."/>
            <person name="Kuo D.H."/>
            <person name="Larsson T."/>
            <person name="Lv J."/>
            <person name="Arendt D."/>
            <person name="Savage R."/>
            <person name="Osoegawa K."/>
            <person name="de Jong P."/>
            <person name="Grimwood J."/>
            <person name="Chapman J.A."/>
            <person name="Shapiro H."/>
            <person name="Aerts A."/>
            <person name="Otillar R.P."/>
            <person name="Terry A.Y."/>
            <person name="Boore J.L."/>
            <person name="Grigoriev I.V."/>
            <person name="Lindberg D.R."/>
            <person name="Seaver E.C."/>
            <person name="Weisblat D.A."/>
            <person name="Putnam N.H."/>
            <person name="Rokhsar D.S."/>
        </authorList>
    </citation>
    <scope>NUCLEOTIDE SEQUENCE</scope>
</reference>
<proteinExistence type="predicted"/>